<gene>
    <name evidence="2" type="ORF">DSM106044_02866</name>
</gene>
<organism evidence="2 3">
    <name type="scientific">Robinsoniella peoriensis</name>
    <dbReference type="NCBI Taxonomy" id="180332"/>
    <lineage>
        <taxon>Bacteria</taxon>
        <taxon>Bacillati</taxon>
        <taxon>Bacillota</taxon>
        <taxon>Clostridia</taxon>
        <taxon>Lachnospirales</taxon>
        <taxon>Lachnospiraceae</taxon>
        <taxon>Robinsoniella</taxon>
    </lineage>
</organism>
<evidence type="ECO:0000313" key="3">
    <source>
        <dbReference type="Proteomes" id="UP000306509"/>
    </source>
</evidence>
<feature type="transmembrane region" description="Helical" evidence="1">
    <location>
        <begin position="180"/>
        <end position="202"/>
    </location>
</feature>
<feature type="transmembrane region" description="Helical" evidence="1">
    <location>
        <begin position="87"/>
        <end position="109"/>
    </location>
</feature>
<keyword evidence="3" id="KW-1185">Reference proteome</keyword>
<feature type="transmembrane region" description="Helical" evidence="1">
    <location>
        <begin position="222"/>
        <end position="244"/>
    </location>
</feature>
<dbReference type="AlphaFoldDB" id="A0A4U8Q5S2"/>
<dbReference type="Proteomes" id="UP000306509">
    <property type="component" value="Unassembled WGS sequence"/>
</dbReference>
<proteinExistence type="predicted"/>
<reference evidence="2 3" key="1">
    <citation type="journal article" date="2019" name="Anaerobe">
        <title>Detection of Robinsoniella peoriensis in multiple bone samples of a trauma patient.</title>
        <authorList>
            <person name="Schrottner P."/>
            <person name="Hartwich K."/>
            <person name="Bunk B."/>
            <person name="Schober I."/>
            <person name="Helbig S."/>
            <person name="Rudolph W.W."/>
            <person name="Gunzer F."/>
        </authorList>
    </citation>
    <scope>NUCLEOTIDE SEQUENCE [LARGE SCALE GENOMIC DNA]</scope>
    <source>
        <strain evidence="2 3">DSM 106044</strain>
    </source>
</reference>
<evidence type="ECO:0000313" key="2">
    <source>
        <dbReference type="EMBL" id="TLD00200.1"/>
    </source>
</evidence>
<name>A0A4U8Q5S2_9FIRM</name>
<feature type="transmembrane region" description="Helical" evidence="1">
    <location>
        <begin position="146"/>
        <end position="168"/>
    </location>
</feature>
<protein>
    <recommendedName>
        <fullName evidence="4">ABC-2 family transporter protein</fullName>
    </recommendedName>
</protein>
<keyword evidence="1" id="KW-0472">Membrane</keyword>
<feature type="transmembrane region" description="Helical" evidence="1">
    <location>
        <begin position="16"/>
        <end position="34"/>
    </location>
</feature>
<feature type="transmembrane region" description="Helical" evidence="1">
    <location>
        <begin position="46"/>
        <end position="66"/>
    </location>
</feature>
<comment type="caution">
    <text evidence="2">The sequence shown here is derived from an EMBL/GenBank/DDBJ whole genome shotgun (WGS) entry which is preliminary data.</text>
</comment>
<dbReference type="STRING" id="180332.GCA_000797495_05132"/>
<keyword evidence="1" id="KW-1133">Transmembrane helix</keyword>
<keyword evidence="1" id="KW-0812">Transmembrane</keyword>
<dbReference type="RefSeq" id="WP_027295079.1">
    <property type="nucleotide sequence ID" value="NZ_CABMJZ010000140.1"/>
</dbReference>
<dbReference type="EMBL" id="QGQD01000057">
    <property type="protein sequence ID" value="TLD00200.1"/>
    <property type="molecule type" value="Genomic_DNA"/>
</dbReference>
<accession>A0A4U8Q5S2</accession>
<dbReference type="OrthoDB" id="1852297at2"/>
<evidence type="ECO:0000256" key="1">
    <source>
        <dbReference type="SAM" id="Phobius"/>
    </source>
</evidence>
<evidence type="ECO:0008006" key="4">
    <source>
        <dbReference type="Google" id="ProtNLM"/>
    </source>
</evidence>
<sequence length="250" mass="27505">MRLKSVFKYQFRDYKISYVLFFGILLFLELANLVGIKISGMEDKGIYFRNESMVVLAGFIMGANSFRENFQMLMQNNVSRKMIAAGRILNTLLSGIVLAVICRLVSLVYELAALGDGNLRAGNIFGKIYPSFWEQAGGLEKLGVELLFWSGFVILFTMIGYFFGALYYNLGKIQKMVISIGVPVFLLIVLPIVDLYAAGGRIAKFFLGMLALLLGGTGGNPAWSFLSTLTGSVIFGGIAVLIVLKSPVQK</sequence>